<dbReference type="OrthoDB" id="7630456at2"/>
<protein>
    <recommendedName>
        <fullName evidence="3">Gene transfer agent protein</fullName>
    </recommendedName>
</protein>
<dbReference type="EMBL" id="MASI01000005">
    <property type="protein sequence ID" value="ODA66837.1"/>
    <property type="molecule type" value="Genomic_DNA"/>
</dbReference>
<dbReference type="InterPro" id="IPR053745">
    <property type="entry name" value="Viral_Tail_Comp_sf"/>
</dbReference>
<dbReference type="InterPro" id="IPR021508">
    <property type="entry name" value="Gp17-like"/>
</dbReference>
<dbReference type="Pfam" id="PF11367">
    <property type="entry name" value="Tail_completion_gp17"/>
    <property type="match status" value="1"/>
</dbReference>
<proteinExistence type="predicted"/>
<dbReference type="Gene3D" id="3.30.2000.30">
    <property type="match status" value="1"/>
</dbReference>
<dbReference type="RefSeq" id="WP_069095383.1">
    <property type="nucleotide sequence ID" value="NZ_MASI01000005.1"/>
</dbReference>
<dbReference type="Proteomes" id="UP000095087">
    <property type="component" value="Unassembled WGS sequence"/>
</dbReference>
<evidence type="ECO:0000313" key="1">
    <source>
        <dbReference type="EMBL" id="ODA66837.1"/>
    </source>
</evidence>
<reference evidence="1 2" key="1">
    <citation type="submission" date="2016-07" db="EMBL/GenBank/DDBJ databases">
        <title>Draft genome sequence of Methyloligella halotolerans C2T (VKM B-2706T=CCUG 61687T=DSM 25045T), a halotolerant polyhydroxybutyrate accumulating methylotroph.</title>
        <authorList>
            <person name="Vasilenko O.V."/>
            <person name="Doronina N.V."/>
            <person name="Poroshina M.N."/>
            <person name="Tarlachkov S.V."/>
            <person name="Trotsenko Y.A."/>
        </authorList>
    </citation>
    <scope>NUCLEOTIDE SEQUENCE [LARGE SCALE GENOMIC DNA]</scope>
    <source>
        <strain evidence="1 2">VKM B-2706</strain>
    </source>
</reference>
<evidence type="ECO:0008006" key="3">
    <source>
        <dbReference type="Google" id="ProtNLM"/>
    </source>
</evidence>
<keyword evidence="2" id="KW-1185">Reference proteome</keyword>
<organism evidence="1 2">
    <name type="scientific">Methyloligella halotolerans</name>
    <dbReference type="NCBI Taxonomy" id="1177755"/>
    <lineage>
        <taxon>Bacteria</taxon>
        <taxon>Pseudomonadati</taxon>
        <taxon>Pseudomonadota</taxon>
        <taxon>Alphaproteobacteria</taxon>
        <taxon>Hyphomicrobiales</taxon>
        <taxon>Hyphomicrobiaceae</taxon>
        <taxon>Methyloligella</taxon>
    </lineage>
</organism>
<name>A0A1E2RX68_9HYPH</name>
<evidence type="ECO:0000313" key="2">
    <source>
        <dbReference type="Proteomes" id="UP000095087"/>
    </source>
</evidence>
<dbReference type="AlphaFoldDB" id="A0A1E2RX68"/>
<accession>A0A1E2RX68</accession>
<comment type="caution">
    <text evidence="1">The sequence shown here is derived from an EMBL/GenBank/DDBJ whole genome shotgun (WGS) entry which is preliminary data.</text>
</comment>
<gene>
    <name evidence="1" type="ORF">A7A08_02134</name>
</gene>
<dbReference type="STRING" id="1177755.A7A08_02134"/>
<dbReference type="PATRIC" id="fig|1177755.3.peg.2143"/>
<sequence>MAESAEWSLQSAIYQALAGSAELTAQLGGLRVYDHPPQGAAYPFVTIGESSVFDWSTGTEDGAEHLVTLHVWSRSGGKRQAYALVERIRELLSDQAFSLNDHALINLRYQFSETRQDPDGETYHGVVRYRAVTEPAAAVAA</sequence>